<proteinExistence type="predicted"/>
<dbReference type="InterPro" id="IPR003369">
    <property type="entry name" value="TatA/B/E"/>
</dbReference>
<dbReference type="RefSeq" id="WP_213236245.1">
    <property type="nucleotide sequence ID" value="NZ_JAHBCL010000009.1"/>
</dbReference>
<keyword evidence="5" id="KW-1133">Transmembrane helix</keyword>
<reference evidence="8 9" key="1">
    <citation type="submission" date="2021-05" db="EMBL/GenBank/DDBJ databases">
        <title>Fusibacter ferrireducens sp. nov., an anaerobic, sulfur- and Fe-reducing bacterium isolated from the mangrove sediment.</title>
        <authorList>
            <person name="Qiu D."/>
        </authorList>
    </citation>
    <scope>NUCLEOTIDE SEQUENCE [LARGE SCALE GENOMIC DNA]</scope>
    <source>
        <strain evidence="8 9">DSM 12116</strain>
    </source>
</reference>
<keyword evidence="9" id="KW-1185">Reference proteome</keyword>
<evidence type="ECO:0000313" key="9">
    <source>
        <dbReference type="Proteomes" id="UP000746471"/>
    </source>
</evidence>
<keyword evidence="2" id="KW-0813">Transport</keyword>
<sequence length="67" mass="7302">MRLGTNELMLILLIALVIFGPTKLPELGKLAGSMMGTVKKQIDSMGEEIKEVDEIIKETVVEKGDVS</sequence>
<dbReference type="EMBL" id="JAHBCL010000009">
    <property type="protein sequence ID" value="MBS7526389.1"/>
    <property type="molecule type" value="Genomic_DNA"/>
</dbReference>
<keyword evidence="7" id="KW-0472">Membrane</keyword>
<evidence type="ECO:0000256" key="1">
    <source>
        <dbReference type="ARBA" id="ARBA00004167"/>
    </source>
</evidence>
<evidence type="ECO:0000256" key="4">
    <source>
        <dbReference type="ARBA" id="ARBA00022927"/>
    </source>
</evidence>
<comment type="subcellular location">
    <subcellularLocation>
        <location evidence="1">Membrane</location>
        <topology evidence="1">Single-pass membrane protein</topology>
    </subcellularLocation>
</comment>
<dbReference type="Pfam" id="PF02416">
    <property type="entry name" value="TatA_B_E"/>
    <property type="match status" value="1"/>
</dbReference>
<organism evidence="8 9">
    <name type="scientific">Fusibacter paucivorans</name>
    <dbReference type="NCBI Taxonomy" id="76009"/>
    <lineage>
        <taxon>Bacteria</taxon>
        <taxon>Bacillati</taxon>
        <taxon>Bacillota</taxon>
        <taxon>Clostridia</taxon>
        <taxon>Eubacteriales</taxon>
        <taxon>Eubacteriales Family XII. Incertae Sedis</taxon>
        <taxon>Fusibacter</taxon>
    </lineage>
</organism>
<dbReference type="Proteomes" id="UP000746471">
    <property type="component" value="Unassembled WGS sequence"/>
</dbReference>
<dbReference type="Gene3D" id="1.20.5.3310">
    <property type="match status" value="1"/>
</dbReference>
<evidence type="ECO:0000256" key="5">
    <source>
        <dbReference type="ARBA" id="ARBA00022989"/>
    </source>
</evidence>
<keyword evidence="4" id="KW-0653">Protein transport</keyword>
<evidence type="ECO:0000256" key="2">
    <source>
        <dbReference type="ARBA" id="ARBA00022448"/>
    </source>
</evidence>
<protein>
    <submittedName>
        <fullName evidence="8">Twin-arginine translocase TatA/TatE family subunit</fullName>
    </submittedName>
</protein>
<evidence type="ECO:0000256" key="6">
    <source>
        <dbReference type="ARBA" id="ARBA00023010"/>
    </source>
</evidence>
<accession>A0ABS5PMI5</accession>
<name>A0ABS5PMI5_9FIRM</name>
<evidence type="ECO:0000313" key="8">
    <source>
        <dbReference type="EMBL" id="MBS7526389.1"/>
    </source>
</evidence>
<keyword evidence="6" id="KW-0811">Translocation</keyword>
<gene>
    <name evidence="8" type="ORF">KHM83_06845</name>
</gene>
<comment type="caution">
    <text evidence="8">The sequence shown here is derived from an EMBL/GenBank/DDBJ whole genome shotgun (WGS) entry which is preliminary data.</text>
</comment>
<evidence type="ECO:0000256" key="7">
    <source>
        <dbReference type="ARBA" id="ARBA00023136"/>
    </source>
</evidence>
<keyword evidence="3" id="KW-0812">Transmembrane</keyword>
<evidence type="ECO:0000256" key="3">
    <source>
        <dbReference type="ARBA" id="ARBA00022692"/>
    </source>
</evidence>